<keyword evidence="2" id="KW-1185">Reference proteome</keyword>
<accession>A0ABS1HC23</accession>
<sequence>MSGNQKIKVTLNEDLQNESYFFLKRLIEKILLDQLELDLKVKGNLLKTSKKIIEKE</sequence>
<gene>
    <name evidence="1" type="ORF">JFL43_19415</name>
</gene>
<dbReference type="EMBL" id="JAEOAH010000045">
    <property type="protein sequence ID" value="MBK3496988.1"/>
    <property type="molecule type" value="Genomic_DNA"/>
</dbReference>
<organism evidence="1 2">
    <name type="scientific">Viridibacillus soli</name>
    <dbReference type="NCBI Taxonomy" id="2798301"/>
    <lineage>
        <taxon>Bacteria</taxon>
        <taxon>Bacillati</taxon>
        <taxon>Bacillota</taxon>
        <taxon>Bacilli</taxon>
        <taxon>Bacillales</taxon>
        <taxon>Caryophanaceae</taxon>
        <taxon>Viridibacillus</taxon>
    </lineage>
</organism>
<dbReference type="Proteomes" id="UP000618943">
    <property type="component" value="Unassembled WGS sequence"/>
</dbReference>
<evidence type="ECO:0000313" key="1">
    <source>
        <dbReference type="EMBL" id="MBK3496988.1"/>
    </source>
</evidence>
<name>A0ABS1HC23_9BACL</name>
<reference evidence="1 2" key="1">
    <citation type="submission" date="2020-12" db="EMBL/GenBank/DDBJ databases">
        <title>YIM B01967 draft genome.</title>
        <authorList>
            <person name="Yan X."/>
        </authorList>
    </citation>
    <scope>NUCLEOTIDE SEQUENCE [LARGE SCALE GENOMIC DNA]</scope>
    <source>
        <strain evidence="1 2">YIM B01967</strain>
    </source>
</reference>
<dbReference type="RefSeq" id="WP_200750295.1">
    <property type="nucleotide sequence ID" value="NZ_JAEOAH010000045.1"/>
</dbReference>
<protein>
    <submittedName>
        <fullName evidence="1">Uncharacterized protein</fullName>
    </submittedName>
</protein>
<proteinExistence type="predicted"/>
<evidence type="ECO:0000313" key="2">
    <source>
        <dbReference type="Proteomes" id="UP000618943"/>
    </source>
</evidence>
<comment type="caution">
    <text evidence="1">The sequence shown here is derived from an EMBL/GenBank/DDBJ whole genome shotgun (WGS) entry which is preliminary data.</text>
</comment>